<dbReference type="GeneID" id="37013069"/>
<protein>
    <submittedName>
        <fullName evidence="2">Uncharacterized protein</fullName>
    </submittedName>
</protein>
<reference evidence="2 3" key="1">
    <citation type="journal article" date="2018" name="Mol. Biol. Evol.">
        <title>Broad Genomic Sampling Reveals a Smut Pathogenic Ancestry of the Fungal Clade Ustilaginomycotina.</title>
        <authorList>
            <person name="Kijpornyongpan T."/>
            <person name="Mondo S.J."/>
            <person name="Barry K."/>
            <person name="Sandor L."/>
            <person name="Lee J."/>
            <person name="Lipzen A."/>
            <person name="Pangilinan J."/>
            <person name="LaButti K."/>
            <person name="Hainaut M."/>
            <person name="Henrissat B."/>
            <person name="Grigoriev I.V."/>
            <person name="Spatafora J.W."/>
            <person name="Aime M.C."/>
        </authorList>
    </citation>
    <scope>NUCLEOTIDE SEQUENCE [LARGE SCALE GENOMIC DNA]</scope>
    <source>
        <strain evidence="2 3">MCA 4718</strain>
    </source>
</reference>
<accession>A0A316UKJ2</accession>
<dbReference type="AlphaFoldDB" id="A0A316UKJ2"/>
<name>A0A316UKJ2_9BASI</name>
<keyword evidence="3" id="KW-1185">Reference proteome</keyword>
<proteinExistence type="predicted"/>
<evidence type="ECO:0000313" key="3">
    <source>
        <dbReference type="Proteomes" id="UP000245942"/>
    </source>
</evidence>
<dbReference type="Proteomes" id="UP000245942">
    <property type="component" value="Unassembled WGS sequence"/>
</dbReference>
<organism evidence="2 3">
    <name type="scientific">Pseudomicrostroma glucosiphilum</name>
    <dbReference type="NCBI Taxonomy" id="1684307"/>
    <lineage>
        <taxon>Eukaryota</taxon>
        <taxon>Fungi</taxon>
        <taxon>Dikarya</taxon>
        <taxon>Basidiomycota</taxon>
        <taxon>Ustilaginomycotina</taxon>
        <taxon>Exobasidiomycetes</taxon>
        <taxon>Microstromatales</taxon>
        <taxon>Microstromatales incertae sedis</taxon>
        <taxon>Pseudomicrostroma</taxon>
    </lineage>
</organism>
<dbReference type="OrthoDB" id="4087970at2759"/>
<feature type="region of interest" description="Disordered" evidence="1">
    <location>
        <begin position="1"/>
        <end position="65"/>
    </location>
</feature>
<gene>
    <name evidence="2" type="ORF">BCV69DRAFT_279668</name>
</gene>
<feature type="compositionally biased region" description="Basic residues" evidence="1">
    <location>
        <begin position="47"/>
        <end position="65"/>
    </location>
</feature>
<sequence length="65" mass="7167">MLEEEQQEGAQPGDAAETKVDGEAGGDKKVSTSGNRESRRETWRAAKGWKPRKGSKNGGKPKRRR</sequence>
<dbReference type="RefSeq" id="XP_025350905.1">
    <property type="nucleotide sequence ID" value="XM_025491335.1"/>
</dbReference>
<evidence type="ECO:0000313" key="2">
    <source>
        <dbReference type="EMBL" id="PWN23745.1"/>
    </source>
</evidence>
<dbReference type="EMBL" id="KZ819321">
    <property type="protein sequence ID" value="PWN23745.1"/>
    <property type="molecule type" value="Genomic_DNA"/>
</dbReference>
<evidence type="ECO:0000256" key="1">
    <source>
        <dbReference type="SAM" id="MobiDB-lite"/>
    </source>
</evidence>
<feature type="compositionally biased region" description="Basic and acidic residues" evidence="1">
    <location>
        <begin position="16"/>
        <end position="44"/>
    </location>
</feature>